<reference evidence="3 4" key="1">
    <citation type="submission" date="2021-01" db="EMBL/GenBank/DDBJ databases">
        <title>Whole genome shotgun sequence of Catellatospora bangladeshensis NBRC 107357.</title>
        <authorList>
            <person name="Komaki H."/>
            <person name="Tamura T."/>
        </authorList>
    </citation>
    <scope>NUCLEOTIDE SEQUENCE [LARGE SCALE GENOMIC DNA]</scope>
    <source>
        <strain evidence="3 4">NBRC 107357</strain>
    </source>
</reference>
<dbReference type="GO" id="GO:0005506">
    <property type="term" value="F:iron ion binding"/>
    <property type="evidence" value="ECO:0007669"/>
    <property type="project" value="InterPro"/>
</dbReference>
<keyword evidence="2" id="KW-0479">Metal-binding</keyword>
<comment type="similarity">
    <text evidence="1 2">Belongs to the cytochrome P450 family.</text>
</comment>
<proteinExistence type="inferred from homology"/>
<gene>
    <name evidence="3" type="ORF">Cba03nite_78040</name>
</gene>
<dbReference type="Pfam" id="PF00067">
    <property type="entry name" value="p450"/>
    <property type="match status" value="1"/>
</dbReference>
<keyword evidence="4" id="KW-1185">Reference proteome</keyword>
<dbReference type="EMBL" id="BONF01000073">
    <property type="protein sequence ID" value="GIF86455.1"/>
    <property type="molecule type" value="Genomic_DNA"/>
</dbReference>
<dbReference type="InterPro" id="IPR002397">
    <property type="entry name" value="Cyt_P450_B"/>
</dbReference>
<dbReference type="GO" id="GO:0016705">
    <property type="term" value="F:oxidoreductase activity, acting on paired donors, with incorporation or reduction of molecular oxygen"/>
    <property type="evidence" value="ECO:0007669"/>
    <property type="project" value="InterPro"/>
</dbReference>
<evidence type="ECO:0000256" key="2">
    <source>
        <dbReference type="RuleBase" id="RU000461"/>
    </source>
</evidence>
<keyword evidence="2" id="KW-0349">Heme</keyword>
<accession>A0A8J3NMZ3</accession>
<protein>
    <submittedName>
        <fullName evidence="3">Cytochrome P450</fullName>
    </submittedName>
</protein>
<dbReference type="InterPro" id="IPR017972">
    <property type="entry name" value="Cyt_P450_CS"/>
</dbReference>
<dbReference type="PRINTS" id="PR00359">
    <property type="entry name" value="BP450"/>
</dbReference>
<dbReference type="GO" id="GO:0020037">
    <property type="term" value="F:heme binding"/>
    <property type="evidence" value="ECO:0007669"/>
    <property type="project" value="InterPro"/>
</dbReference>
<organism evidence="3 4">
    <name type="scientific">Catellatospora bangladeshensis</name>
    <dbReference type="NCBI Taxonomy" id="310355"/>
    <lineage>
        <taxon>Bacteria</taxon>
        <taxon>Bacillati</taxon>
        <taxon>Actinomycetota</taxon>
        <taxon>Actinomycetes</taxon>
        <taxon>Micromonosporales</taxon>
        <taxon>Micromonosporaceae</taxon>
        <taxon>Catellatospora</taxon>
    </lineage>
</organism>
<dbReference type="SUPFAM" id="SSF48264">
    <property type="entry name" value="Cytochrome P450"/>
    <property type="match status" value="1"/>
</dbReference>
<dbReference type="GO" id="GO:0004497">
    <property type="term" value="F:monooxygenase activity"/>
    <property type="evidence" value="ECO:0007669"/>
    <property type="project" value="UniProtKB-KW"/>
</dbReference>
<evidence type="ECO:0000256" key="1">
    <source>
        <dbReference type="ARBA" id="ARBA00010617"/>
    </source>
</evidence>
<comment type="caution">
    <text evidence="3">The sequence shown here is derived from an EMBL/GenBank/DDBJ whole genome shotgun (WGS) entry which is preliminary data.</text>
</comment>
<dbReference type="RefSeq" id="WP_239126344.1">
    <property type="nucleotide sequence ID" value="NZ_BONF01000073.1"/>
</dbReference>
<dbReference type="InterPro" id="IPR036396">
    <property type="entry name" value="Cyt_P450_sf"/>
</dbReference>
<sequence>MNPAHPSAVIPRPARGRRVARRHEARLLRAGNPALFALLTIGRLTGPIRRLPKVGWVVTDPVLSRRILNDARHFSMLGEGGVGDLWGQLFGPEMAAFFGGSRHAELRTLGRDLFTEDSARALVDRAQGPHHARLRARLAAGETVDLAELVRTTSAYTVADLLGIELADDAAARALFDSAERLAALALGTQTSTALPAETIERAKGLVTEITGGVAEAYRTGGPDTILGRCRGVGISEELARGLATLLAIAGTETGASSLTRTVALLHDTGQQHALLADRSLLPGAVREGLRVTTPAPVIGRHIAADAEVGGRTLRKDGRVMMLTYVADNAAGPFDVTREYVPETRQLWFGAGRHLCLGAAVARVQLTRLLETLLADGRPWQVVSRQPARRVLVPTYASLVVRSADH</sequence>
<dbReference type="Proteomes" id="UP000601223">
    <property type="component" value="Unassembled WGS sequence"/>
</dbReference>
<dbReference type="AlphaFoldDB" id="A0A8J3NMZ3"/>
<keyword evidence="2" id="KW-0560">Oxidoreductase</keyword>
<keyword evidence="2" id="KW-0503">Monooxygenase</keyword>
<keyword evidence="2" id="KW-0408">Iron</keyword>
<evidence type="ECO:0000313" key="4">
    <source>
        <dbReference type="Proteomes" id="UP000601223"/>
    </source>
</evidence>
<dbReference type="PANTHER" id="PTHR46696:SF1">
    <property type="entry name" value="CYTOCHROME P450 YJIB-RELATED"/>
    <property type="match status" value="1"/>
</dbReference>
<dbReference type="PANTHER" id="PTHR46696">
    <property type="entry name" value="P450, PUTATIVE (EUROFUNG)-RELATED"/>
    <property type="match status" value="1"/>
</dbReference>
<name>A0A8J3NMZ3_9ACTN</name>
<dbReference type="Gene3D" id="1.10.630.10">
    <property type="entry name" value="Cytochrome P450"/>
    <property type="match status" value="1"/>
</dbReference>
<dbReference type="InterPro" id="IPR001128">
    <property type="entry name" value="Cyt_P450"/>
</dbReference>
<evidence type="ECO:0000313" key="3">
    <source>
        <dbReference type="EMBL" id="GIF86455.1"/>
    </source>
</evidence>
<dbReference type="PROSITE" id="PS00086">
    <property type="entry name" value="CYTOCHROME_P450"/>
    <property type="match status" value="1"/>
</dbReference>